<accession>V6LMR4</accession>
<proteinExistence type="predicted"/>
<reference evidence="2 3" key="1">
    <citation type="journal article" date="2014" name="PLoS Genet.">
        <title>The Genome of Spironucleus salmonicida Highlights a Fish Pathogen Adapted to Fluctuating Environments.</title>
        <authorList>
            <person name="Xu F."/>
            <person name="Jerlstrom-Hultqvist J."/>
            <person name="Einarsson E."/>
            <person name="Astvaldsson A."/>
            <person name="Svard S.G."/>
            <person name="Andersson J.O."/>
        </authorList>
    </citation>
    <scope>NUCLEOTIDE SEQUENCE</scope>
    <source>
        <strain evidence="3">ATCC 50377</strain>
    </source>
</reference>
<name>V6LMR4_9EUKA</name>
<keyword evidence="1" id="KW-0175">Coiled coil</keyword>
<evidence type="ECO:0000313" key="2">
    <source>
        <dbReference type="EMBL" id="EST45977.1"/>
    </source>
</evidence>
<dbReference type="Proteomes" id="UP000018208">
    <property type="component" value="Unassembled WGS sequence"/>
</dbReference>
<evidence type="ECO:0000313" key="3">
    <source>
        <dbReference type="EMBL" id="KAH0574518.1"/>
    </source>
</evidence>
<organism evidence="2">
    <name type="scientific">Spironucleus salmonicida</name>
    <dbReference type="NCBI Taxonomy" id="348837"/>
    <lineage>
        <taxon>Eukaryota</taxon>
        <taxon>Metamonada</taxon>
        <taxon>Diplomonadida</taxon>
        <taxon>Hexamitidae</taxon>
        <taxon>Hexamitinae</taxon>
        <taxon>Spironucleus</taxon>
    </lineage>
</organism>
<gene>
    <name evidence="2" type="ORF">SS50377_13958</name>
    <name evidence="3" type="ORF">SS50377_24476</name>
</gene>
<dbReference type="VEuPathDB" id="GiardiaDB:SS50377_24476"/>
<reference evidence="3" key="2">
    <citation type="submission" date="2020-12" db="EMBL/GenBank/DDBJ databases">
        <title>New Spironucleus salmonicida genome in near-complete chromosomes.</title>
        <authorList>
            <person name="Xu F."/>
            <person name="Kurt Z."/>
            <person name="Jimenez-Gonzalez A."/>
            <person name="Astvaldsson A."/>
            <person name="Andersson J.O."/>
            <person name="Svard S.G."/>
        </authorList>
    </citation>
    <scope>NUCLEOTIDE SEQUENCE</scope>
    <source>
        <strain evidence="3">ATCC 50377</strain>
    </source>
</reference>
<evidence type="ECO:0000313" key="4">
    <source>
        <dbReference type="Proteomes" id="UP000018208"/>
    </source>
</evidence>
<dbReference type="EMBL" id="KI546085">
    <property type="protein sequence ID" value="EST45977.1"/>
    <property type="molecule type" value="Genomic_DNA"/>
</dbReference>
<feature type="coiled-coil region" evidence="1">
    <location>
        <begin position="29"/>
        <end position="175"/>
    </location>
</feature>
<evidence type="ECO:0000256" key="1">
    <source>
        <dbReference type="SAM" id="Coils"/>
    </source>
</evidence>
<dbReference type="EMBL" id="AUWU02000004">
    <property type="protein sequence ID" value="KAH0574518.1"/>
    <property type="molecule type" value="Genomic_DNA"/>
</dbReference>
<sequence length="212" mass="24864">MRPQNLIFQPPCRAFPQESIKAQGDSQQLLLLQQQKLELMALISKLKQENIAIEATKIQQKSIFEGKIQDEKQNLKLVQDNLDETKNQLLNAESEIEKLKFSLENFDQLQLEKTCSQEANCRLFAEKLTLQNENQRLNTLVKQFQNKAKSTEKELKIEKQVALELEKNVEEMEKYVQNKVFEVKNELEAYYEAGKSSFKRRIIELEKQLSEK</sequence>
<protein>
    <submittedName>
        <fullName evidence="2">Uncharacterized protein</fullName>
    </submittedName>
</protein>
<dbReference type="AlphaFoldDB" id="V6LMR4"/>
<keyword evidence="4" id="KW-1185">Reference proteome</keyword>